<organism evidence="2 3">
    <name type="scientific">Mycobacterium cookii</name>
    <dbReference type="NCBI Taxonomy" id="1775"/>
    <lineage>
        <taxon>Bacteria</taxon>
        <taxon>Bacillati</taxon>
        <taxon>Actinomycetota</taxon>
        <taxon>Actinomycetes</taxon>
        <taxon>Mycobacteriales</taxon>
        <taxon>Mycobacteriaceae</taxon>
        <taxon>Mycobacterium</taxon>
    </lineage>
</organism>
<sequence>MSSDRQPDTPVSASAGEDLEDYWSQLYPELARKPWTPLQAARPFDPADQPTCGGQPTNNYVLFYCVPDDYVGFDAVKAMPQIYMRGGDFAVATLIATQYGLAALIRDGQDADAKITSLRADCLAGGWVASVLLQNRPESPRSSSSAAPLTWRAKRRDRLASMPTATA</sequence>
<dbReference type="RefSeq" id="WP_163774896.1">
    <property type="nucleotide sequence ID" value="NZ_AP022569.1"/>
</dbReference>
<evidence type="ECO:0000313" key="2">
    <source>
        <dbReference type="EMBL" id="BBX44445.1"/>
    </source>
</evidence>
<accession>A0A7I7KQR7</accession>
<keyword evidence="3" id="KW-1185">Reference proteome</keyword>
<evidence type="ECO:0000256" key="1">
    <source>
        <dbReference type="SAM" id="MobiDB-lite"/>
    </source>
</evidence>
<proteinExistence type="predicted"/>
<dbReference type="Proteomes" id="UP000465866">
    <property type="component" value="Chromosome"/>
</dbReference>
<name>A0A7I7KQR7_9MYCO</name>
<gene>
    <name evidence="2" type="ORF">MCOO_04600</name>
</gene>
<feature type="compositionally biased region" description="Low complexity" evidence="1">
    <location>
        <begin position="137"/>
        <end position="148"/>
    </location>
</feature>
<dbReference type="KEGG" id="mcoo:MCOO_04600"/>
<dbReference type="EMBL" id="AP022569">
    <property type="protein sequence ID" value="BBX44445.1"/>
    <property type="molecule type" value="Genomic_DNA"/>
</dbReference>
<protein>
    <submittedName>
        <fullName evidence="2">Uncharacterized protein</fullName>
    </submittedName>
</protein>
<reference evidence="2 3" key="1">
    <citation type="journal article" date="2019" name="Emerg. Microbes Infect.">
        <title>Comprehensive subspecies identification of 175 nontuberculous mycobacteria species based on 7547 genomic profiles.</title>
        <authorList>
            <person name="Matsumoto Y."/>
            <person name="Kinjo T."/>
            <person name="Motooka D."/>
            <person name="Nabeya D."/>
            <person name="Jung N."/>
            <person name="Uechi K."/>
            <person name="Horii T."/>
            <person name="Iida T."/>
            <person name="Fujita J."/>
            <person name="Nakamura S."/>
        </authorList>
    </citation>
    <scope>NUCLEOTIDE SEQUENCE [LARGE SCALE GENOMIC DNA]</scope>
    <source>
        <strain evidence="2 3">JCM 12404</strain>
    </source>
</reference>
<dbReference type="AlphaFoldDB" id="A0A7I7KQR7"/>
<evidence type="ECO:0000313" key="3">
    <source>
        <dbReference type="Proteomes" id="UP000465866"/>
    </source>
</evidence>
<feature type="region of interest" description="Disordered" evidence="1">
    <location>
        <begin position="137"/>
        <end position="167"/>
    </location>
</feature>